<organism evidence="1 2">
    <name type="scientific">Alkalihalobacillus trypoxylicola</name>
    <dbReference type="NCBI Taxonomy" id="519424"/>
    <lineage>
        <taxon>Bacteria</taxon>
        <taxon>Bacillati</taxon>
        <taxon>Bacillota</taxon>
        <taxon>Bacilli</taxon>
        <taxon>Bacillales</taxon>
        <taxon>Bacillaceae</taxon>
        <taxon>Alkalihalobacillus</taxon>
    </lineage>
</organism>
<dbReference type="EMBL" id="LTAO01000034">
    <property type="protein sequence ID" value="KYG28286.1"/>
    <property type="molecule type" value="Genomic_DNA"/>
</dbReference>
<dbReference type="AlphaFoldDB" id="A0A162D6E1"/>
<sequence>MPFHKRLAELSYIEQSRELNEQEYDDLEICLKANMHFVRKIVNLYELSYLASATDDVGWQLEICGQIDELIEGKGLQS</sequence>
<name>A0A162D6E1_9BACI</name>
<dbReference type="InterPro" id="IPR056084">
    <property type="entry name" value="DUF7667"/>
</dbReference>
<gene>
    <name evidence="1" type="ORF">AZF04_09840</name>
</gene>
<accession>A0A162D6E1</accession>
<dbReference type="Pfam" id="PF24704">
    <property type="entry name" value="DUF7667"/>
    <property type="match status" value="1"/>
</dbReference>
<keyword evidence="2" id="KW-1185">Reference proteome</keyword>
<reference evidence="1" key="1">
    <citation type="submission" date="2016-02" db="EMBL/GenBank/DDBJ databases">
        <title>Genome sequence of Bacillus trypoxylicola KCTC 13244(T).</title>
        <authorList>
            <person name="Jeong H."/>
            <person name="Park S.-H."/>
            <person name="Choi S.-K."/>
        </authorList>
    </citation>
    <scope>NUCLEOTIDE SEQUENCE [LARGE SCALE GENOMIC DNA]</scope>
    <source>
        <strain evidence="1">KCTC 13244</strain>
    </source>
</reference>
<dbReference type="Proteomes" id="UP000075806">
    <property type="component" value="Unassembled WGS sequence"/>
</dbReference>
<evidence type="ECO:0000313" key="2">
    <source>
        <dbReference type="Proteomes" id="UP000075806"/>
    </source>
</evidence>
<protein>
    <submittedName>
        <fullName evidence="1">Uncharacterized protein</fullName>
    </submittedName>
</protein>
<evidence type="ECO:0000313" key="1">
    <source>
        <dbReference type="EMBL" id="KYG28286.1"/>
    </source>
</evidence>
<proteinExistence type="predicted"/>
<comment type="caution">
    <text evidence="1">The sequence shown here is derived from an EMBL/GenBank/DDBJ whole genome shotgun (WGS) entry which is preliminary data.</text>
</comment>